<accession>A0A0R1V393</accession>
<dbReference type="PROSITE" id="PS50943">
    <property type="entry name" value="HTH_CROC1"/>
    <property type="match status" value="1"/>
</dbReference>
<dbReference type="RefSeq" id="WP_054756694.1">
    <property type="nucleotide sequence ID" value="NZ_AZFQ01000052.1"/>
</dbReference>
<evidence type="ECO:0000313" key="2">
    <source>
        <dbReference type="EMBL" id="KRL97474.1"/>
    </source>
</evidence>
<dbReference type="OrthoDB" id="9805856at2"/>
<organism evidence="2 3">
    <name type="scientific">Liquorilactobacillus satsumensis DSM 16230 = JCM 12392</name>
    <dbReference type="NCBI Taxonomy" id="1423801"/>
    <lineage>
        <taxon>Bacteria</taxon>
        <taxon>Bacillati</taxon>
        <taxon>Bacillota</taxon>
        <taxon>Bacilli</taxon>
        <taxon>Lactobacillales</taxon>
        <taxon>Lactobacillaceae</taxon>
        <taxon>Liquorilactobacillus</taxon>
    </lineage>
</organism>
<dbReference type="InterPro" id="IPR001387">
    <property type="entry name" value="Cro/C1-type_HTH"/>
</dbReference>
<proteinExistence type="predicted"/>
<dbReference type="GO" id="GO:0003677">
    <property type="term" value="F:DNA binding"/>
    <property type="evidence" value="ECO:0007669"/>
    <property type="project" value="InterPro"/>
</dbReference>
<dbReference type="Proteomes" id="UP000051166">
    <property type="component" value="Unassembled WGS sequence"/>
</dbReference>
<dbReference type="PATRIC" id="fig|1423801.4.peg.1496"/>
<dbReference type="GeneID" id="98308754"/>
<dbReference type="Gene3D" id="1.10.260.40">
    <property type="entry name" value="lambda repressor-like DNA-binding domains"/>
    <property type="match status" value="1"/>
</dbReference>
<protein>
    <recommendedName>
        <fullName evidence="1">HTH cro/C1-type domain-containing protein</fullName>
    </recommendedName>
</protein>
<sequence length="137" mass="15778">MTLLERIKKISKKRGYNLTKVNSMANLGTNTIYSWKTKEPNYNNLKAVADVLGVSTDYLLGKTDKENYYDLSNTEKKDLAVEAEKIIEGIENGDNLNFYGEPATQEQKDRLLIAIKTAMEMNKQEAKKKFTRKDYRN</sequence>
<evidence type="ECO:0000313" key="3">
    <source>
        <dbReference type="Proteomes" id="UP000051166"/>
    </source>
</evidence>
<comment type="caution">
    <text evidence="2">The sequence shown here is derived from an EMBL/GenBank/DDBJ whole genome shotgun (WGS) entry which is preliminary data.</text>
</comment>
<dbReference type="InterPro" id="IPR010982">
    <property type="entry name" value="Lambda_DNA-bd_dom_sf"/>
</dbReference>
<name>A0A0R1V393_9LACO</name>
<dbReference type="CDD" id="cd00093">
    <property type="entry name" value="HTH_XRE"/>
    <property type="match status" value="1"/>
</dbReference>
<evidence type="ECO:0000259" key="1">
    <source>
        <dbReference type="PROSITE" id="PS50943"/>
    </source>
</evidence>
<dbReference type="SUPFAM" id="SSF47413">
    <property type="entry name" value="lambda repressor-like DNA-binding domains"/>
    <property type="match status" value="1"/>
</dbReference>
<dbReference type="AlphaFoldDB" id="A0A0R1V393"/>
<keyword evidence="3" id="KW-1185">Reference proteome</keyword>
<dbReference type="STRING" id="1423801.FD50_GL001458"/>
<reference evidence="2 3" key="1">
    <citation type="journal article" date="2015" name="Genome Announc.">
        <title>Expanding the biotechnology potential of lactobacilli through comparative genomics of 213 strains and associated genera.</title>
        <authorList>
            <person name="Sun Z."/>
            <person name="Harris H.M."/>
            <person name="McCann A."/>
            <person name="Guo C."/>
            <person name="Argimon S."/>
            <person name="Zhang W."/>
            <person name="Yang X."/>
            <person name="Jeffery I.B."/>
            <person name="Cooney J.C."/>
            <person name="Kagawa T.F."/>
            <person name="Liu W."/>
            <person name="Song Y."/>
            <person name="Salvetti E."/>
            <person name="Wrobel A."/>
            <person name="Rasinkangas P."/>
            <person name="Parkhill J."/>
            <person name="Rea M.C."/>
            <person name="O'Sullivan O."/>
            <person name="Ritari J."/>
            <person name="Douillard F.P."/>
            <person name="Paul Ross R."/>
            <person name="Yang R."/>
            <person name="Briner A.E."/>
            <person name="Felis G.E."/>
            <person name="de Vos W.M."/>
            <person name="Barrangou R."/>
            <person name="Klaenhammer T.R."/>
            <person name="Caufield P.W."/>
            <person name="Cui Y."/>
            <person name="Zhang H."/>
            <person name="O'Toole P.W."/>
        </authorList>
    </citation>
    <scope>NUCLEOTIDE SEQUENCE [LARGE SCALE GENOMIC DNA]</scope>
    <source>
        <strain evidence="2 3">DSM 16230</strain>
    </source>
</reference>
<feature type="domain" description="HTH cro/C1-type" evidence="1">
    <location>
        <begin position="38"/>
        <end position="59"/>
    </location>
</feature>
<dbReference type="EMBL" id="AZFQ01000052">
    <property type="protein sequence ID" value="KRL97474.1"/>
    <property type="molecule type" value="Genomic_DNA"/>
</dbReference>
<gene>
    <name evidence="2" type="ORF">FD50_GL001458</name>
</gene>